<keyword evidence="1" id="KW-0472">Membrane</keyword>
<feature type="transmembrane region" description="Helical" evidence="1">
    <location>
        <begin position="162"/>
        <end position="180"/>
    </location>
</feature>
<dbReference type="AlphaFoldDB" id="A0AA42CSA1"/>
<evidence type="ECO:0000313" key="4">
    <source>
        <dbReference type="Proteomes" id="UP001165565"/>
    </source>
</evidence>
<keyword evidence="4" id="KW-1185">Reference proteome</keyword>
<evidence type="ECO:0000256" key="1">
    <source>
        <dbReference type="SAM" id="Phobius"/>
    </source>
</evidence>
<proteinExistence type="predicted"/>
<name>A0AA42CSA1_9SPHN</name>
<evidence type="ECO:0000313" key="3">
    <source>
        <dbReference type="EMBL" id="MCW6537032.1"/>
    </source>
</evidence>
<keyword evidence="3" id="KW-0808">Transferase</keyword>
<protein>
    <submittedName>
        <fullName evidence="3">Acyltransferase</fullName>
    </submittedName>
</protein>
<reference evidence="3" key="1">
    <citation type="submission" date="2022-06" db="EMBL/GenBank/DDBJ databases">
        <title>Sphingomonas sp. nov. isolated from rhizosphere soil of tomato.</title>
        <authorList>
            <person name="Dong H."/>
            <person name="Gao R."/>
        </authorList>
    </citation>
    <scope>NUCLEOTIDE SEQUENCE</scope>
    <source>
        <strain evidence="3">MMSM24</strain>
    </source>
</reference>
<feature type="domain" description="Acyltransferase 3" evidence="2">
    <location>
        <begin position="20"/>
        <end position="339"/>
    </location>
</feature>
<feature type="transmembrane region" description="Helical" evidence="1">
    <location>
        <begin position="17"/>
        <end position="36"/>
    </location>
</feature>
<feature type="transmembrane region" description="Helical" evidence="1">
    <location>
        <begin position="187"/>
        <end position="209"/>
    </location>
</feature>
<sequence>MSPATAAAQLADRPQRFYLLDASRALAAFAVLFWHYQHFYMPLGTNVPAKGYSLREPLHGLFGLWYDHGHFAVPIFWMISGFVFAAVYLPARHSTRAFAVNRFARLYPLHLLTLVLVALLQIAILAKYGTHWVYPYNDAYHFLLQLFFAGSWGLERGASFNGPVWSVSVEVLIYVFFWVVHRWVGRFGLVLPVVLAALFFLLSLMIPATPLLACGQYFFVGVALYIVHTALWREERLLALIVAIAFPIGVFALYRGLMVVGLPGVFGSLLLILCAAERYVAPRARGLLGAVGDTTYGMYLWHVPLQLMLFVLLPAAMIPHLADSLWFLLLFLGGTIAVARISYVAYERPMRDWLRQFARKRVASRPQVGAL</sequence>
<dbReference type="GO" id="GO:0016020">
    <property type="term" value="C:membrane"/>
    <property type="evidence" value="ECO:0007669"/>
    <property type="project" value="TreeGrafter"/>
</dbReference>
<organism evidence="3 4">
    <name type="scientific">Sphingomonas lycopersici</name>
    <dbReference type="NCBI Taxonomy" id="2951807"/>
    <lineage>
        <taxon>Bacteria</taxon>
        <taxon>Pseudomonadati</taxon>
        <taxon>Pseudomonadota</taxon>
        <taxon>Alphaproteobacteria</taxon>
        <taxon>Sphingomonadales</taxon>
        <taxon>Sphingomonadaceae</taxon>
        <taxon>Sphingomonas</taxon>
    </lineage>
</organism>
<feature type="transmembrane region" description="Helical" evidence="1">
    <location>
        <begin position="215"/>
        <end position="232"/>
    </location>
</feature>
<keyword evidence="3" id="KW-0012">Acyltransferase</keyword>
<dbReference type="GO" id="GO:0000271">
    <property type="term" value="P:polysaccharide biosynthetic process"/>
    <property type="evidence" value="ECO:0007669"/>
    <property type="project" value="TreeGrafter"/>
</dbReference>
<dbReference type="GO" id="GO:0016747">
    <property type="term" value="F:acyltransferase activity, transferring groups other than amino-acyl groups"/>
    <property type="evidence" value="ECO:0007669"/>
    <property type="project" value="InterPro"/>
</dbReference>
<feature type="transmembrane region" description="Helical" evidence="1">
    <location>
        <begin position="260"/>
        <end position="279"/>
    </location>
</feature>
<dbReference type="Proteomes" id="UP001165565">
    <property type="component" value="Unassembled WGS sequence"/>
</dbReference>
<dbReference type="Pfam" id="PF01757">
    <property type="entry name" value="Acyl_transf_3"/>
    <property type="match status" value="1"/>
</dbReference>
<feature type="transmembrane region" description="Helical" evidence="1">
    <location>
        <begin position="103"/>
        <end position="126"/>
    </location>
</feature>
<feature type="transmembrane region" description="Helical" evidence="1">
    <location>
        <begin position="237"/>
        <end position="254"/>
    </location>
</feature>
<dbReference type="PANTHER" id="PTHR23028">
    <property type="entry name" value="ACETYLTRANSFERASE"/>
    <property type="match status" value="1"/>
</dbReference>
<dbReference type="InterPro" id="IPR002656">
    <property type="entry name" value="Acyl_transf_3_dom"/>
</dbReference>
<comment type="caution">
    <text evidence="3">The sequence shown here is derived from an EMBL/GenBank/DDBJ whole genome shotgun (WGS) entry which is preliminary data.</text>
</comment>
<dbReference type="PANTHER" id="PTHR23028:SF53">
    <property type="entry name" value="ACYL_TRANSF_3 DOMAIN-CONTAINING PROTEIN"/>
    <property type="match status" value="1"/>
</dbReference>
<evidence type="ECO:0000259" key="2">
    <source>
        <dbReference type="Pfam" id="PF01757"/>
    </source>
</evidence>
<dbReference type="EMBL" id="JANFAV010000018">
    <property type="protein sequence ID" value="MCW6537032.1"/>
    <property type="molecule type" value="Genomic_DNA"/>
</dbReference>
<accession>A0AA42CSA1</accession>
<feature type="transmembrane region" description="Helical" evidence="1">
    <location>
        <begin position="324"/>
        <end position="346"/>
    </location>
</feature>
<feature type="transmembrane region" description="Helical" evidence="1">
    <location>
        <begin position="71"/>
        <end position="91"/>
    </location>
</feature>
<keyword evidence="1" id="KW-1133">Transmembrane helix</keyword>
<feature type="transmembrane region" description="Helical" evidence="1">
    <location>
        <begin position="299"/>
        <end position="318"/>
    </location>
</feature>
<gene>
    <name evidence="3" type="ORF">NEE01_19815</name>
</gene>
<dbReference type="InterPro" id="IPR050879">
    <property type="entry name" value="Acyltransferase_3"/>
</dbReference>
<keyword evidence="1" id="KW-0812">Transmembrane</keyword>
<dbReference type="RefSeq" id="WP_265270908.1">
    <property type="nucleotide sequence ID" value="NZ_JANFAV010000018.1"/>
</dbReference>